<accession>A0A7C4EYW8</accession>
<dbReference type="GO" id="GO:0015086">
    <property type="term" value="F:cadmium ion transmembrane transporter activity"/>
    <property type="evidence" value="ECO:0007669"/>
    <property type="project" value="TreeGrafter"/>
</dbReference>
<comment type="caution">
    <text evidence="10">The sequence shown here is derived from an EMBL/GenBank/DDBJ whole genome shotgun (WGS) entry which is preliminary data.</text>
</comment>
<evidence type="ECO:0000256" key="7">
    <source>
        <dbReference type="SAM" id="Phobius"/>
    </source>
</evidence>
<dbReference type="InterPro" id="IPR002524">
    <property type="entry name" value="Cation_efflux"/>
</dbReference>
<feature type="transmembrane region" description="Helical" evidence="7">
    <location>
        <begin position="85"/>
        <end position="108"/>
    </location>
</feature>
<dbReference type="NCBIfam" id="TIGR01297">
    <property type="entry name" value="CDF"/>
    <property type="match status" value="1"/>
</dbReference>
<evidence type="ECO:0000259" key="9">
    <source>
        <dbReference type="Pfam" id="PF16916"/>
    </source>
</evidence>
<feature type="transmembrane region" description="Helical" evidence="7">
    <location>
        <begin position="159"/>
        <end position="177"/>
    </location>
</feature>
<keyword evidence="5 7" id="KW-1133">Transmembrane helix</keyword>
<dbReference type="Gene3D" id="3.30.70.1350">
    <property type="entry name" value="Cation efflux protein, cytoplasmic domain"/>
    <property type="match status" value="1"/>
</dbReference>
<organism evidence="10">
    <name type="scientific">Desulfomonile tiedjei</name>
    <dbReference type="NCBI Taxonomy" id="2358"/>
    <lineage>
        <taxon>Bacteria</taxon>
        <taxon>Pseudomonadati</taxon>
        <taxon>Thermodesulfobacteriota</taxon>
        <taxon>Desulfomonilia</taxon>
        <taxon>Desulfomonilales</taxon>
        <taxon>Desulfomonilaceae</taxon>
        <taxon>Desulfomonile</taxon>
    </lineage>
</organism>
<feature type="domain" description="Cation efflux protein cytoplasmic" evidence="9">
    <location>
        <begin position="216"/>
        <end position="292"/>
    </location>
</feature>
<evidence type="ECO:0000256" key="5">
    <source>
        <dbReference type="ARBA" id="ARBA00022989"/>
    </source>
</evidence>
<dbReference type="GO" id="GO:0005886">
    <property type="term" value="C:plasma membrane"/>
    <property type="evidence" value="ECO:0007669"/>
    <property type="project" value="TreeGrafter"/>
</dbReference>
<proteinExistence type="inferred from homology"/>
<feature type="transmembrane region" description="Helical" evidence="7">
    <location>
        <begin position="120"/>
        <end position="138"/>
    </location>
</feature>
<dbReference type="EMBL" id="DTGT01000430">
    <property type="protein sequence ID" value="HGH62237.1"/>
    <property type="molecule type" value="Genomic_DNA"/>
</dbReference>
<evidence type="ECO:0000256" key="2">
    <source>
        <dbReference type="ARBA" id="ARBA00008114"/>
    </source>
</evidence>
<dbReference type="Pfam" id="PF16916">
    <property type="entry name" value="ZT_dimer"/>
    <property type="match status" value="1"/>
</dbReference>
<dbReference type="PANTHER" id="PTHR43840">
    <property type="entry name" value="MITOCHONDRIAL METAL TRANSPORTER 1-RELATED"/>
    <property type="match status" value="1"/>
</dbReference>
<keyword evidence="3" id="KW-0813">Transport</keyword>
<reference evidence="10" key="1">
    <citation type="journal article" date="2020" name="mSystems">
        <title>Genome- and Community-Level Interaction Insights into Carbon Utilization and Element Cycling Functions of Hydrothermarchaeota in Hydrothermal Sediment.</title>
        <authorList>
            <person name="Zhou Z."/>
            <person name="Liu Y."/>
            <person name="Xu W."/>
            <person name="Pan J."/>
            <person name="Luo Z.H."/>
            <person name="Li M."/>
        </authorList>
    </citation>
    <scope>NUCLEOTIDE SEQUENCE [LARGE SCALE GENOMIC DNA]</scope>
    <source>
        <strain evidence="10">SpSt-769</strain>
    </source>
</reference>
<dbReference type="Gene3D" id="1.20.1510.10">
    <property type="entry name" value="Cation efflux protein transmembrane domain"/>
    <property type="match status" value="1"/>
</dbReference>
<evidence type="ECO:0000256" key="3">
    <source>
        <dbReference type="ARBA" id="ARBA00022448"/>
    </source>
</evidence>
<keyword evidence="4 7" id="KW-0812">Transmembrane</keyword>
<evidence type="ECO:0000256" key="4">
    <source>
        <dbReference type="ARBA" id="ARBA00022692"/>
    </source>
</evidence>
<dbReference type="InterPro" id="IPR050291">
    <property type="entry name" value="CDF_Transporter"/>
</dbReference>
<evidence type="ECO:0000256" key="1">
    <source>
        <dbReference type="ARBA" id="ARBA00004141"/>
    </source>
</evidence>
<dbReference type="PANTHER" id="PTHR43840:SF15">
    <property type="entry name" value="MITOCHONDRIAL METAL TRANSPORTER 1-RELATED"/>
    <property type="match status" value="1"/>
</dbReference>
<feature type="transmembrane region" description="Helical" evidence="7">
    <location>
        <begin position="183"/>
        <end position="201"/>
    </location>
</feature>
<feature type="transmembrane region" description="Helical" evidence="7">
    <location>
        <begin position="14"/>
        <end position="36"/>
    </location>
</feature>
<feature type="transmembrane region" description="Helical" evidence="7">
    <location>
        <begin position="48"/>
        <end position="64"/>
    </location>
</feature>
<comment type="subcellular location">
    <subcellularLocation>
        <location evidence="1">Membrane</location>
        <topology evidence="1">Multi-pass membrane protein</topology>
    </subcellularLocation>
</comment>
<dbReference type="GO" id="GO:0015093">
    <property type="term" value="F:ferrous iron transmembrane transporter activity"/>
    <property type="evidence" value="ECO:0007669"/>
    <property type="project" value="TreeGrafter"/>
</dbReference>
<dbReference type="GO" id="GO:0015341">
    <property type="term" value="F:zinc efflux antiporter activity"/>
    <property type="evidence" value="ECO:0007669"/>
    <property type="project" value="TreeGrafter"/>
</dbReference>
<gene>
    <name evidence="10" type="ORF">ENV54_13180</name>
</gene>
<evidence type="ECO:0000259" key="8">
    <source>
        <dbReference type="Pfam" id="PF01545"/>
    </source>
</evidence>
<evidence type="ECO:0000256" key="6">
    <source>
        <dbReference type="ARBA" id="ARBA00023136"/>
    </source>
</evidence>
<evidence type="ECO:0000313" key="10">
    <source>
        <dbReference type="EMBL" id="HGH62237.1"/>
    </source>
</evidence>
<comment type="similarity">
    <text evidence="2">Belongs to the cation diffusion facilitator (CDF) transporter (TC 2.A.4) family.</text>
</comment>
<dbReference type="Pfam" id="PF01545">
    <property type="entry name" value="Cation_efflux"/>
    <property type="match status" value="1"/>
</dbReference>
<dbReference type="InterPro" id="IPR027470">
    <property type="entry name" value="Cation_efflux_CTD"/>
</dbReference>
<protein>
    <submittedName>
        <fullName evidence="10">Cation transporter</fullName>
    </submittedName>
</protein>
<dbReference type="GO" id="GO:0006882">
    <property type="term" value="P:intracellular zinc ion homeostasis"/>
    <property type="evidence" value="ECO:0007669"/>
    <property type="project" value="TreeGrafter"/>
</dbReference>
<keyword evidence="6 7" id="KW-0472">Membrane</keyword>
<dbReference type="AlphaFoldDB" id="A0A7C4EYW8"/>
<dbReference type="InterPro" id="IPR058533">
    <property type="entry name" value="Cation_efflux_TM"/>
</dbReference>
<dbReference type="SUPFAM" id="SSF160240">
    <property type="entry name" value="Cation efflux protein cytoplasmic domain-like"/>
    <property type="match status" value="1"/>
</dbReference>
<name>A0A7C4EYW8_9BACT</name>
<sequence length="342" mass="38097">MEDKKELRLGNRSAMVLGLVLSIGLMGVKFLAYAITSSSAILSDALESIINVVAGLFALFSVWLSEKPPDETHPYGHGKIEYFSAGFEGALIVLAAVGIFFEGVSQFLTPRELPTLDKGLMLVFGAALVNLFVGLMLLRVGRNSGSLVLIADGKHILTDFYTSVGVVVGLILVHATGWFRVDGLVACLVGAHIVYSGSWLVRDAFGGLMNRSDPRLLEEICALLEAHRKPTWIDVHRLRLWRSGVKVHIDFHLILPRELSLSQAHKEVKELERIFEEHFQGKADVLIHLDPCEEPECPVCANEPCELRVEELSHQANWRRMWTECIKERASHNRSSKPEQRA</sequence>
<feature type="domain" description="Cation efflux protein transmembrane" evidence="8">
    <location>
        <begin position="16"/>
        <end position="209"/>
    </location>
</feature>
<dbReference type="InterPro" id="IPR027469">
    <property type="entry name" value="Cation_efflux_TMD_sf"/>
</dbReference>
<dbReference type="InterPro" id="IPR036837">
    <property type="entry name" value="Cation_efflux_CTD_sf"/>
</dbReference>
<dbReference type="SUPFAM" id="SSF161111">
    <property type="entry name" value="Cation efflux protein transmembrane domain-like"/>
    <property type="match status" value="1"/>
</dbReference>